<dbReference type="AlphaFoldDB" id="A0A2D4P9I3"/>
<protein>
    <submittedName>
        <fullName evidence="1">Uncharacterized protein</fullName>
    </submittedName>
</protein>
<name>A0A2D4P9I3_MICSU</name>
<organism evidence="1">
    <name type="scientific">Micrurus surinamensis</name>
    <name type="common">Surinam coral snake</name>
    <dbReference type="NCBI Taxonomy" id="129470"/>
    <lineage>
        <taxon>Eukaryota</taxon>
        <taxon>Metazoa</taxon>
        <taxon>Chordata</taxon>
        <taxon>Craniata</taxon>
        <taxon>Vertebrata</taxon>
        <taxon>Euteleostomi</taxon>
        <taxon>Lepidosauria</taxon>
        <taxon>Squamata</taxon>
        <taxon>Bifurcata</taxon>
        <taxon>Unidentata</taxon>
        <taxon>Episquamata</taxon>
        <taxon>Toxicofera</taxon>
        <taxon>Serpentes</taxon>
        <taxon>Colubroidea</taxon>
        <taxon>Elapidae</taxon>
        <taxon>Elapinae</taxon>
        <taxon>Micrurus</taxon>
    </lineage>
</organism>
<reference evidence="1" key="2">
    <citation type="submission" date="2017-11" db="EMBL/GenBank/DDBJ databases">
        <title>Coralsnake Venomics: Analyses of Venom Gland Transcriptomes and Proteomes of Six Brazilian Taxa.</title>
        <authorList>
            <person name="Aird S.D."/>
            <person name="Jorge da Silva N."/>
            <person name="Qiu L."/>
            <person name="Villar-Briones A."/>
            <person name="Aparecida-Saddi V."/>
            <person name="Campos-Telles M.P."/>
            <person name="Grau M."/>
            <person name="Mikheyev A.S."/>
        </authorList>
    </citation>
    <scope>NUCLEOTIDE SEQUENCE</scope>
    <source>
        <tissue evidence="1">Venom_gland</tissue>
    </source>
</reference>
<reference evidence="1" key="1">
    <citation type="submission" date="2017-07" db="EMBL/GenBank/DDBJ databases">
        <authorList>
            <person name="Mikheyev A."/>
            <person name="Grau M."/>
        </authorList>
    </citation>
    <scope>NUCLEOTIDE SEQUENCE</scope>
    <source>
        <tissue evidence="1">Venom_gland</tissue>
    </source>
</reference>
<proteinExistence type="predicted"/>
<sequence>MRLSVHHQHILLHRASFTAAENRTRRAVFLAEHARFGAVFAFSYVGMELSDRCFPLTLMLDGLIRPSDKSNEEAEHHIDEKADEAIQVQLTEKPHQVAALLHVGKRHKHIIPIDEGE</sequence>
<dbReference type="EMBL" id="IACN01056678">
    <property type="protein sequence ID" value="LAB53929.1"/>
    <property type="molecule type" value="Transcribed_RNA"/>
</dbReference>
<evidence type="ECO:0000313" key="1">
    <source>
        <dbReference type="EMBL" id="LAB53929.1"/>
    </source>
</evidence>
<accession>A0A2D4P9I3</accession>